<dbReference type="GO" id="GO:0004252">
    <property type="term" value="F:serine-type endopeptidase activity"/>
    <property type="evidence" value="ECO:0007669"/>
    <property type="project" value="InterPro"/>
</dbReference>
<evidence type="ECO:0000256" key="1">
    <source>
        <dbReference type="ARBA" id="ARBA00007664"/>
    </source>
</evidence>
<dbReference type="InterPro" id="IPR043504">
    <property type="entry name" value="Peptidase_S1_PA_chymotrypsin"/>
</dbReference>
<dbReference type="InterPro" id="IPR001316">
    <property type="entry name" value="Pept_S1A_streptogrisin"/>
</dbReference>
<keyword evidence="3" id="KW-0378">Hydrolase</keyword>
<comment type="caution">
    <text evidence="7">The sequence shown here is derived from an EMBL/GenBank/DDBJ whole genome shotgun (WGS) entry which is preliminary data.</text>
</comment>
<keyword evidence="8" id="KW-1185">Reference proteome</keyword>
<reference evidence="7 8" key="1">
    <citation type="submission" date="2019-07" db="EMBL/GenBank/DDBJ databases">
        <title>Lentzea xizangensis sp. nov., isolated from Qinghai-Tibetan Plateau Soils.</title>
        <authorList>
            <person name="Huang J."/>
        </authorList>
    </citation>
    <scope>NUCLEOTIDE SEQUENCE [LARGE SCALE GENOMIC DNA]</scope>
    <source>
        <strain evidence="7 8">FXJ1.1311</strain>
    </source>
</reference>
<dbReference type="InterPro" id="IPR009003">
    <property type="entry name" value="Peptidase_S1_PA"/>
</dbReference>
<sequence length="411" mass="43032">MNVKRLRRAAIFAACAVLALVPMTPSATAATREPAAPPPTGSVAATPAGFASWADVFAVQDELNAAARHIVAARDSEYAGVVADPANGDLRVYWKGDVPRSVRRIADGLGVPVVFLPARFSEREMLAEARRLTTDPRVLSVGPEADGSGLTIAVTEAGARELRVGATGVLGTTTMALHLQSGPAPQPLSRQNDYSPRLGGSKYRIGRGECTTGFSITWNREARMLTAGHCGNNTNVAYDGGGDLIGDVFNDVPGRDTMMINTRVQGETFGPSIYIGPWDGNVARNVASAEADFVGNYVCTGGARTGEHCGVRVTHVNQTDEGFFPLIRGELDGAGCAAARGDSGGPVYQPRRGTLDMFGRGTISTGRPGTGTSCPNAPPSDSSRIVYWAPLLRPPGDATVGSLQFYGATLL</sequence>
<dbReference type="AlphaFoldDB" id="A0A563ELR3"/>
<protein>
    <recommendedName>
        <fullName evidence="9">Streptogrisin C</fullName>
    </recommendedName>
</protein>
<keyword evidence="6" id="KW-0732">Signal</keyword>
<keyword evidence="4" id="KW-0720">Serine protease</keyword>
<evidence type="ECO:0000256" key="5">
    <source>
        <dbReference type="ARBA" id="ARBA00023157"/>
    </source>
</evidence>
<keyword evidence="2" id="KW-0645">Protease</keyword>
<dbReference type="OrthoDB" id="3688273at2"/>
<organism evidence="7 8">
    <name type="scientific">Lentzea tibetensis</name>
    <dbReference type="NCBI Taxonomy" id="2591470"/>
    <lineage>
        <taxon>Bacteria</taxon>
        <taxon>Bacillati</taxon>
        <taxon>Actinomycetota</taxon>
        <taxon>Actinomycetes</taxon>
        <taxon>Pseudonocardiales</taxon>
        <taxon>Pseudonocardiaceae</taxon>
        <taxon>Lentzea</taxon>
    </lineage>
</organism>
<gene>
    <name evidence="7" type="ORF">FKR81_30355</name>
</gene>
<evidence type="ECO:0000256" key="3">
    <source>
        <dbReference type="ARBA" id="ARBA00022801"/>
    </source>
</evidence>
<evidence type="ECO:0000256" key="6">
    <source>
        <dbReference type="SAM" id="SignalP"/>
    </source>
</evidence>
<evidence type="ECO:0000256" key="4">
    <source>
        <dbReference type="ARBA" id="ARBA00022825"/>
    </source>
</evidence>
<dbReference type="Gene3D" id="2.40.10.10">
    <property type="entry name" value="Trypsin-like serine proteases"/>
    <property type="match status" value="2"/>
</dbReference>
<name>A0A563ELR3_9PSEU</name>
<keyword evidence="5" id="KW-1015">Disulfide bond</keyword>
<evidence type="ECO:0000313" key="7">
    <source>
        <dbReference type="EMBL" id="TWP47972.1"/>
    </source>
</evidence>
<dbReference type="RefSeq" id="WP_146357057.1">
    <property type="nucleotide sequence ID" value="NZ_VOBR01000023.1"/>
</dbReference>
<feature type="chain" id="PRO_5022177995" description="Streptogrisin C" evidence="6">
    <location>
        <begin position="30"/>
        <end position="411"/>
    </location>
</feature>
<dbReference type="SUPFAM" id="SSF50494">
    <property type="entry name" value="Trypsin-like serine proteases"/>
    <property type="match status" value="1"/>
</dbReference>
<dbReference type="Proteomes" id="UP000316639">
    <property type="component" value="Unassembled WGS sequence"/>
</dbReference>
<evidence type="ECO:0008006" key="9">
    <source>
        <dbReference type="Google" id="ProtNLM"/>
    </source>
</evidence>
<feature type="signal peptide" evidence="6">
    <location>
        <begin position="1"/>
        <end position="29"/>
    </location>
</feature>
<evidence type="ECO:0000256" key="2">
    <source>
        <dbReference type="ARBA" id="ARBA00022670"/>
    </source>
</evidence>
<comment type="similarity">
    <text evidence="1">Belongs to the peptidase S1 family.</text>
</comment>
<evidence type="ECO:0000313" key="8">
    <source>
        <dbReference type="Proteomes" id="UP000316639"/>
    </source>
</evidence>
<dbReference type="PRINTS" id="PR00861">
    <property type="entry name" value="ALYTICPTASE"/>
</dbReference>
<dbReference type="GO" id="GO:0006508">
    <property type="term" value="P:proteolysis"/>
    <property type="evidence" value="ECO:0007669"/>
    <property type="project" value="UniProtKB-KW"/>
</dbReference>
<accession>A0A563ELR3</accession>
<dbReference type="EMBL" id="VOBR01000023">
    <property type="protein sequence ID" value="TWP47972.1"/>
    <property type="molecule type" value="Genomic_DNA"/>
</dbReference>
<proteinExistence type="inferred from homology"/>